<dbReference type="InterPro" id="IPR013024">
    <property type="entry name" value="GGCT-like"/>
</dbReference>
<name>A0A7W6IPN1_9HYPH</name>
<dbReference type="PANTHER" id="PTHR12192">
    <property type="entry name" value="CATION TRANSPORT PROTEIN CHAC-RELATED"/>
    <property type="match status" value="1"/>
</dbReference>
<sequence>MADGQDFEASAKTHWVFGYGSLIWNPGFSFLGAQLGLLRGAHRSLSIISHHHRGTRDVPGLVFGLTRGGSCRGMAFEVCASAWAEVRAYLDARELVTAVYRDVWRPVTLADGRRVRALTYVVDENHEQFAGQLSLEQQVTMIRAGVGISGRNVDYVLNTAHHLTQLGINDRALMRLARQLQAEGLPGAGSDQAA</sequence>
<dbReference type="Pfam" id="PF04752">
    <property type="entry name" value="ChaC"/>
    <property type="match status" value="1"/>
</dbReference>
<dbReference type="Gene3D" id="3.10.490.10">
    <property type="entry name" value="Gamma-glutamyl cyclotransferase-like"/>
    <property type="match status" value="1"/>
</dbReference>
<evidence type="ECO:0000313" key="4">
    <source>
        <dbReference type="Proteomes" id="UP000547011"/>
    </source>
</evidence>
<dbReference type="EMBL" id="JACIEW010000008">
    <property type="protein sequence ID" value="MBB4053468.1"/>
    <property type="molecule type" value="Genomic_DNA"/>
</dbReference>
<dbReference type="GO" id="GO:0006751">
    <property type="term" value="P:glutathione catabolic process"/>
    <property type="evidence" value="ECO:0007669"/>
    <property type="project" value="InterPro"/>
</dbReference>
<dbReference type="InterPro" id="IPR036568">
    <property type="entry name" value="GGCT-like_sf"/>
</dbReference>
<dbReference type="AlphaFoldDB" id="A0A7W6IPN1"/>
<dbReference type="GO" id="GO:0061928">
    <property type="term" value="F:glutathione specific gamma-glutamylcyclotransferase activity"/>
    <property type="evidence" value="ECO:0007669"/>
    <property type="project" value="UniProtKB-EC"/>
</dbReference>
<organism evidence="3 4">
    <name type="scientific">Devosia subaequoris</name>
    <dbReference type="NCBI Taxonomy" id="395930"/>
    <lineage>
        <taxon>Bacteria</taxon>
        <taxon>Pseudomonadati</taxon>
        <taxon>Pseudomonadota</taxon>
        <taxon>Alphaproteobacteria</taxon>
        <taxon>Hyphomicrobiales</taxon>
        <taxon>Devosiaceae</taxon>
        <taxon>Devosia</taxon>
    </lineage>
</organism>
<accession>A0A7W6IPN1</accession>
<dbReference type="Proteomes" id="UP000547011">
    <property type="component" value="Unassembled WGS sequence"/>
</dbReference>
<evidence type="ECO:0000256" key="2">
    <source>
        <dbReference type="ARBA" id="ARBA00023239"/>
    </source>
</evidence>
<gene>
    <name evidence="3" type="ORF">GGR20_003128</name>
</gene>
<proteinExistence type="predicted"/>
<evidence type="ECO:0000256" key="1">
    <source>
        <dbReference type="ARBA" id="ARBA00012344"/>
    </source>
</evidence>
<comment type="caution">
    <text evidence="3">The sequence shown here is derived from an EMBL/GenBank/DDBJ whole genome shotgun (WGS) entry which is preliminary data.</text>
</comment>
<dbReference type="SUPFAM" id="SSF110857">
    <property type="entry name" value="Gamma-glutamyl cyclotransferase-like"/>
    <property type="match status" value="1"/>
</dbReference>
<dbReference type="CDD" id="cd06661">
    <property type="entry name" value="GGCT_like"/>
    <property type="match status" value="1"/>
</dbReference>
<protein>
    <recommendedName>
        <fullName evidence="1">glutathione-specific gamma-glutamylcyclotransferase</fullName>
        <ecNumber evidence="1">4.3.2.7</ecNumber>
    </recommendedName>
</protein>
<dbReference type="PANTHER" id="PTHR12192:SF2">
    <property type="entry name" value="GLUTATHIONE-SPECIFIC GAMMA-GLUTAMYLCYCLOTRANSFERASE 2"/>
    <property type="match status" value="1"/>
</dbReference>
<dbReference type="GO" id="GO:0005737">
    <property type="term" value="C:cytoplasm"/>
    <property type="evidence" value="ECO:0007669"/>
    <property type="project" value="TreeGrafter"/>
</dbReference>
<dbReference type="InterPro" id="IPR006840">
    <property type="entry name" value="ChaC"/>
</dbReference>
<reference evidence="3 4" key="1">
    <citation type="submission" date="2020-08" db="EMBL/GenBank/DDBJ databases">
        <title>Genomic Encyclopedia of Type Strains, Phase IV (KMG-IV): sequencing the most valuable type-strain genomes for metagenomic binning, comparative biology and taxonomic classification.</title>
        <authorList>
            <person name="Goeker M."/>
        </authorList>
    </citation>
    <scope>NUCLEOTIDE SEQUENCE [LARGE SCALE GENOMIC DNA]</scope>
    <source>
        <strain evidence="3 4">DSM 23447</strain>
    </source>
</reference>
<evidence type="ECO:0000313" key="3">
    <source>
        <dbReference type="EMBL" id="MBB4053468.1"/>
    </source>
</evidence>
<dbReference type="RefSeq" id="WP_183312247.1">
    <property type="nucleotide sequence ID" value="NZ_JACIEW010000008.1"/>
</dbReference>
<keyword evidence="4" id="KW-1185">Reference proteome</keyword>
<keyword evidence="2" id="KW-0456">Lyase</keyword>
<dbReference type="EC" id="4.3.2.7" evidence="1"/>